<feature type="compositionally biased region" description="Polar residues" evidence="1">
    <location>
        <begin position="54"/>
        <end position="66"/>
    </location>
</feature>
<sequence>MAWASQLPPGYSIEWEPTSPEDPFAVLSPPSRTAHNVCLLGQLDPVRLRPGGSRTRQSNPRSSRQATLPRRPTEDRQRVCGDDLVPGGAVAATISSLGGCGTRLSGRGRRSKLCDSRYAGAAHFVGRGTNNPEPMLKKEKKRPASPGKRNTWLPPPPPYRRACHPDWKGMKDDETKGKTSCCPCVDAAEAEANACLEGLRLAAQWVQDSALRRWEDKSELGFIVAEAKEHAGQEGIKTTFHRQPGYKYGDLVQAGSIYRQGYTGDDDASEPSGRRFNAACILSMLLVAFQLAASLPAADARRLLLDTAAVSPTMAPEDHRLLDMGIASVGCGPHRLPRGLLDSGLRLAGRMLIGL</sequence>
<reference evidence="2" key="1">
    <citation type="submission" date="2020-07" db="EMBL/GenBank/DDBJ databases">
        <title>Genome sequence and genetic diversity analysis of an under-domesticated orphan crop, white fonio (Digitaria exilis).</title>
        <authorList>
            <person name="Bennetzen J.L."/>
            <person name="Chen S."/>
            <person name="Ma X."/>
            <person name="Wang X."/>
            <person name="Yssel A.E.J."/>
            <person name="Chaluvadi S.R."/>
            <person name="Johnson M."/>
            <person name="Gangashetty P."/>
            <person name="Hamidou F."/>
            <person name="Sanogo M.D."/>
            <person name="Zwaenepoel A."/>
            <person name="Wallace J."/>
            <person name="Van De Peer Y."/>
            <person name="Van Deynze A."/>
        </authorList>
    </citation>
    <scope>NUCLEOTIDE SEQUENCE</scope>
    <source>
        <tissue evidence="2">Leaves</tissue>
    </source>
</reference>
<keyword evidence="3" id="KW-1185">Reference proteome</keyword>
<dbReference type="AlphaFoldDB" id="A0A835ED14"/>
<feature type="compositionally biased region" description="Basic and acidic residues" evidence="1">
    <location>
        <begin position="71"/>
        <end position="81"/>
    </location>
</feature>
<dbReference type="EMBL" id="JACEFO010002199">
    <property type="protein sequence ID" value="KAF8673903.1"/>
    <property type="molecule type" value="Genomic_DNA"/>
</dbReference>
<evidence type="ECO:0000313" key="3">
    <source>
        <dbReference type="Proteomes" id="UP000636709"/>
    </source>
</evidence>
<evidence type="ECO:0000256" key="1">
    <source>
        <dbReference type="SAM" id="MobiDB-lite"/>
    </source>
</evidence>
<evidence type="ECO:0000313" key="2">
    <source>
        <dbReference type="EMBL" id="KAF8673903.1"/>
    </source>
</evidence>
<gene>
    <name evidence="2" type="ORF">HU200_048350</name>
</gene>
<proteinExistence type="predicted"/>
<organism evidence="2 3">
    <name type="scientific">Digitaria exilis</name>
    <dbReference type="NCBI Taxonomy" id="1010633"/>
    <lineage>
        <taxon>Eukaryota</taxon>
        <taxon>Viridiplantae</taxon>
        <taxon>Streptophyta</taxon>
        <taxon>Embryophyta</taxon>
        <taxon>Tracheophyta</taxon>
        <taxon>Spermatophyta</taxon>
        <taxon>Magnoliopsida</taxon>
        <taxon>Liliopsida</taxon>
        <taxon>Poales</taxon>
        <taxon>Poaceae</taxon>
        <taxon>PACMAD clade</taxon>
        <taxon>Panicoideae</taxon>
        <taxon>Panicodae</taxon>
        <taxon>Paniceae</taxon>
        <taxon>Anthephorinae</taxon>
        <taxon>Digitaria</taxon>
    </lineage>
</organism>
<protein>
    <submittedName>
        <fullName evidence="2">Uncharacterized protein</fullName>
    </submittedName>
</protein>
<comment type="caution">
    <text evidence="2">The sequence shown here is derived from an EMBL/GenBank/DDBJ whole genome shotgun (WGS) entry which is preliminary data.</text>
</comment>
<feature type="region of interest" description="Disordered" evidence="1">
    <location>
        <begin position="45"/>
        <end position="83"/>
    </location>
</feature>
<dbReference type="Proteomes" id="UP000636709">
    <property type="component" value="Unassembled WGS sequence"/>
</dbReference>
<name>A0A835ED14_9POAL</name>
<feature type="region of interest" description="Disordered" evidence="1">
    <location>
        <begin position="1"/>
        <end position="23"/>
    </location>
</feature>
<accession>A0A835ED14</accession>
<feature type="region of interest" description="Disordered" evidence="1">
    <location>
        <begin position="125"/>
        <end position="158"/>
    </location>
</feature>